<organism evidence="1 2">
    <name type="scientific">Aequorivita aurantiaca</name>
    <dbReference type="NCBI Taxonomy" id="3053356"/>
    <lineage>
        <taxon>Bacteria</taxon>
        <taxon>Pseudomonadati</taxon>
        <taxon>Bacteroidota</taxon>
        <taxon>Flavobacteriia</taxon>
        <taxon>Flavobacteriales</taxon>
        <taxon>Flavobacteriaceae</taxon>
        <taxon>Aequorivita</taxon>
    </lineage>
</organism>
<accession>A0ABT8DEY7</accession>
<protein>
    <recommendedName>
        <fullName evidence="3">SGNH/GDSL hydrolase family protein</fullName>
    </recommendedName>
</protein>
<dbReference type="RefSeq" id="WP_290253983.1">
    <property type="nucleotide sequence ID" value="NZ_JAUGQQ010000003.1"/>
</dbReference>
<reference evidence="1 2" key="1">
    <citation type="submission" date="2023-06" db="EMBL/GenBank/DDBJ databases">
        <authorList>
            <person name="Ye Y.-Q."/>
            <person name="Du Z.-J."/>
        </authorList>
    </citation>
    <scope>NUCLEOTIDE SEQUENCE [LARGE SCALE GENOMIC DNA]</scope>
    <source>
        <strain evidence="1 2">SDUM287046</strain>
    </source>
</reference>
<evidence type="ECO:0000313" key="1">
    <source>
        <dbReference type="EMBL" id="MDN3723886.1"/>
    </source>
</evidence>
<dbReference type="Proteomes" id="UP001244787">
    <property type="component" value="Unassembled WGS sequence"/>
</dbReference>
<name>A0ABT8DEY7_9FLAO</name>
<dbReference type="SUPFAM" id="SSF52266">
    <property type="entry name" value="SGNH hydrolase"/>
    <property type="match status" value="1"/>
</dbReference>
<sequence>MFFTPVVVAFVIMELLVLNLPINYKYYGQQLNSHSQEIELMGLGSSQMKCAFNPDFADVDAINLSSTSQHHKEDFHILKGTRKRLPNLKFLLLEVSFNHLELPHHPDDYWKNSVYLKYYDVNAFNRSIWFKDRLLILSNNRFYSRKLLEHYFFNSSTEKFNSYGFDTNNFYGTFKELDYDTSKINTNNFRIISREDLSIFKKNTDFLYEMLEYAKAENINVILCTLPLYKTYLKKRNPSVVRRRDSVLQMVQKQYSNVILLNRETDTIHFNEKDFLNENHLNPNGAKKFTALLNQKINGFD</sequence>
<evidence type="ECO:0000313" key="2">
    <source>
        <dbReference type="Proteomes" id="UP001244787"/>
    </source>
</evidence>
<dbReference type="EMBL" id="JAUGQQ010000003">
    <property type="protein sequence ID" value="MDN3723886.1"/>
    <property type="molecule type" value="Genomic_DNA"/>
</dbReference>
<keyword evidence="2" id="KW-1185">Reference proteome</keyword>
<comment type="caution">
    <text evidence="1">The sequence shown here is derived from an EMBL/GenBank/DDBJ whole genome shotgun (WGS) entry which is preliminary data.</text>
</comment>
<proteinExistence type="predicted"/>
<gene>
    <name evidence="1" type="ORF">QRD02_05795</name>
</gene>
<evidence type="ECO:0008006" key="3">
    <source>
        <dbReference type="Google" id="ProtNLM"/>
    </source>
</evidence>